<dbReference type="GeneID" id="54474792"/>
<keyword evidence="3" id="KW-0325">Glycoprotein</keyword>
<keyword evidence="4" id="KW-0326">Glycosidase</keyword>
<evidence type="ECO:0000256" key="4">
    <source>
        <dbReference type="ARBA" id="ARBA00023295"/>
    </source>
</evidence>
<feature type="domain" description="Glycoside hydrolase family 3 N-terminal" evidence="6">
    <location>
        <begin position="55"/>
        <end position="357"/>
    </location>
</feature>
<accession>A0A6A6PTJ7</accession>
<dbReference type="RefSeq" id="XP_033589117.1">
    <property type="nucleotide sequence ID" value="XM_033733790.1"/>
</dbReference>
<evidence type="ECO:0000256" key="1">
    <source>
        <dbReference type="ARBA" id="ARBA00005336"/>
    </source>
</evidence>
<dbReference type="Proteomes" id="UP000799767">
    <property type="component" value="Unassembled WGS sequence"/>
</dbReference>
<feature type="chain" id="PRO_5025337347" evidence="5">
    <location>
        <begin position="21"/>
        <end position="361"/>
    </location>
</feature>
<dbReference type="GO" id="GO:0009254">
    <property type="term" value="P:peptidoglycan turnover"/>
    <property type="evidence" value="ECO:0007669"/>
    <property type="project" value="TreeGrafter"/>
</dbReference>
<reference evidence="7" key="1">
    <citation type="journal article" date="2020" name="Stud. Mycol.">
        <title>101 Dothideomycetes genomes: a test case for predicting lifestyles and emergence of pathogens.</title>
        <authorList>
            <person name="Haridas S."/>
            <person name="Albert R."/>
            <person name="Binder M."/>
            <person name="Bloem J."/>
            <person name="Labutti K."/>
            <person name="Salamov A."/>
            <person name="Andreopoulos B."/>
            <person name="Baker S."/>
            <person name="Barry K."/>
            <person name="Bills G."/>
            <person name="Bluhm B."/>
            <person name="Cannon C."/>
            <person name="Castanera R."/>
            <person name="Culley D."/>
            <person name="Daum C."/>
            <person name="Ezra D."/>
            <person name="Gonzalez J."/>
            <person name="Henrissat B."/>
            <person name="Kuo A."/>
            <person name="Liang C."/>
            <person name="Lipzen A."/>
            <person name="Lutzoni F."/>
            <person name="Magnuson J."/>
            <person name="Mondo S."/>
            <person name="Nolan M."/>
            <person name="Ohm R."/>
            <person name="Pangilinan J."/>
            <person name="Park H.-J."/>
            <person name="Ramirez L."/>
            <person name="Alfaro M."/>
            <person name="Sun H."/>
            <person name="Tritt A."/>
            <person name="Yoshinaga Y."/>
            <person name="Zwiers L.-H."/>
            <person name="Turgeon B."/>
            <person name="Goodwin S."/>
            <person name="Spatafora J."/>
            <person name="Crous P."/>
            <person name="Grigoriev I."/>
        </authorList>
    </citation>
    <scope>NUCLEOTIDE SEQUENCE</scope>
    <source>
        <strain evidence="7">CBS 113389</strain>
    </source>
</reference>
<dbReference type="OrthoDB" id="416222at2759"/>
<protein>
    <submittedName>
        <fullName evidence="7">Putative glycosyl hydrolase</fullName>
    </submittedName>
</protein>
<feature type="signal peptide" evidence="5">
    <location>
        <begin position="1"/>
        <end position="20"/>
    </location>
</feature>
<comment type="similarity">
    <text evidence="1">Belongs to the glycosyl hydrolase 3 family.</text>
</comment>
<proteinExistence type="inferred from homology"/>
<keyword evidence="5" id="KW-0732">Signal</keyword>
<dbReference type="PANTHER" id="PTHR30480">
    <property type="entry name" value="BETA-HEXOSAMINIDASE-RELATED"/>
    <property type="match status" value="1"/>
</dbReference>
<evidence type="ECO:0000313" key="8">
    <source>
        <dbReference type="Proteomes" id="UP000799767"/>
    </source>
</evidence>
<dbReference type="PANTHER" id="PTHR30480:SF14">
    <property type="entry name" value="HYDROLASE, PUTATIVE (AFU_ORTHOLOGUE AFUA_4G13770)-RELATED"/>
    <property type="match status" value="1"/>
</dbReference>
<dbReference type="GO" id="GO:0004553">
    <property type="term" value="F:hydrolase activity, hydrolyzing O-glycosyl compounds"/>
    <property type="evidence" value="ECO:0007669"/>
    <property type="project" value="InterPro"/>
</dbReference>
<dbReference type="InterPro" id="IPR001764">
    <property type="entry name" value="Glyco_hydro_3_N"/>
</dbReference>
<dbReference type="GO" id="GO:0005975">
    <property type="term" value="P:carbohydrate metabolic process"/>
    <property type="evidence" value="ECO:0007669"/>
    <property type="project" value="InterPro"/>
</dbReference>
<evidence type="ECO:0000256" key="2">
    <source>
        <dbReference type="ARBA" id="ARBA00022801"/>
    </source>
</evidence>
<keyword evidence="2 7" id="KW-0378">Hydrolase</keyword>
<dbReference type="InterPro" id="IPR050226">
    <property type="entry name" value="NagZ_Beta-hexosaminidase"/>
</dbReference>
<dbReference type="EMBL" id="MU001636">
    <property type="protein sequence ID" value="KAF2482547.1"/>
    <property type="molecule type" value="Genomic_DNA"/>
</dbReference>
<evidence type="ECO:0000256" key="3">
    <source>
        <dbReference type="ARBA" id="ARBA00023180"/>
    </source>
</evidence>
<evidence type="ECO:0000313" key="7">
    <source>
        <dbReference type="EMBL" id="KAF2482547.1"/>
    </source>
</evidence>
<keyword evidence="8" id="KW-1185">Reference proteome</keyword>
<dbReference type="Pfam" id="PF00933">
    <property type="entry name" value="Glyco_hydro_3"/>
    <property type="match status" value="1"/>
</dbReference>
<dbReference type="InterPro" id="IPR036962">
    <property type="entry name" value="Glyco_hydro_3_N_sf"/>
</dbReference>
<evidence type="ECO:0000256" key="5">
    <source>
        <dbReference type="SAM" id="SignalP"/>
    </source>
</evidence>
<dbReference type="InterPro" id="IPR017853">
    <property type="entry name" value="GH"/>
</dbReference>
<dbReference type="Gene3D" id="3.20.20.300">
    <property type="entry name" value="Glycoside hydrolase, family 3, N-terminal domain"/>
    <property type="match status" value="1"/>
</dbReference>
<name>A0A6A6PTJ7_9PEZI</name>
<organism evidence="7 8">
    <name type="scientific">Neohortaea acidophila</name>
    <dbReference type="NCBI Taxonomy" id="245834"/>
    <lineage>
        <taxon>Eukaryota</taxon>
        <taxon>Fungi</taxon>
        <taxon>Dikarya</taxon>
        <taxon>Ascomycota</taxon>
        <taxon>Pezizomycotina</taxon>
        <taxon>Dothideomycetes</taxon>
        <taxon>Dothideomycetidae</taxon>
        <taxon>Mycosphaerellales</taxon>
        <taxon>Teratosphaeriaceae</taxon>
        <taxon>Neohortaea</taxon>
    </lineage>
</organism>
<sequence length="361" mass="36891">MLWSTPALAGAALLLPTVAAAPKFGKAANLSTKAQAGAHVIYSYSGSSIPSELYTLASQGAVGGIILFGDNVDSNTASEIEQLQSTYKKSASYAGYPLIIVTDQEGGEVARLPGGPTASEYDIGQSNNVPSAASSAGVTAATACAAYNVNGNLAPVLGVYRSPGDFLDQYQRSYSTEQYIAKEAGSAFILAQQAHGVIATAKHFPGLGAATASEDTDVEPVTLNVSLEDLRTIDEVPFVGAVAAGVDMVMASWAVYPAMDTLPAGLSPSWIGSELRSRLGYTGVTITDAIEAGALQAYGSNETRALKAMNAGMDIILASVGDPSQGSGIVSAIETALGNGGLSQSAFTSSTSRIMSLRSKL</sequence>
<evidence type="ECO:0000259" key="6">
    <source>
        <dbReference type="Pfam" id="PF00933"/>
    </source>
</evidence>
<dbReference type="SUPFAM" id="SSF51445">
    <property type="entry name" value="(Trans)glycosidases"/>
    <property type="match status" value="1"/>
</dbReference>
<gene>
    <name evidence="7" type="ORF">BDY17DRAFT_298716</name>
</gene>
<dbReference type="AlphaFoldDB" id="A0A6A6PTJ7"/>